<dbReference type="AlphaFoldDB" id="A0A160TQS7"/>
<feature type="compositionally biased region" description="Basic and acidic residues" evidence="1">
    <location>
        <begin position="23"/>
        <end position="54"/>
    </location>
</feature>
<protein>
    <submittedName>
        <fullName evidence="2">Uncharacterized protein</fullName>
    </submittedName>
</protein>
<gene>
    <name evidence="2" type="ORF">MGWOODY_Smn2350</name>
</gene>
<name>A0A160TQS7_9ZZZZ</name>
<proteinExistence type="predicted"/>
<reference evidence="2" key="1">
    <citation type="submission" date="2015-10" db="EMBL/GenBank/DDBJ databases">
        <authorList>
            <person name="Gilbert D.G."/>
        </authorList>
    </citation>
    <scope>NUCLEOTIDE SEQUENCE</scope>
</reference>
<feature type="region of interest" description="Disordered" evidence="1">
    <location>
        <begin position="16"/>
        <end position="54"/>
    </location>
</feature>
<evidence type="ECO:0000256" key="1">
    <source>
        <dbReference type="SAM" id="MobiDB-lite"/>
    </source>
</evidence>
<organism evidence="2">
    <name type="scientific">hydrothermal vent metagenome</name>
    <dbReference type="NCBI Taxonomy" id="652676"/>
    <lineage>
        <taxon>unclassified sequences</taxon>
        <taxon>metagenomes</taxon>
        <taxon>ecological metagenomes</taxon>
    </lineage>
</organism>
<accession>A0A160TQS7</accession>
<evidence type="ECO:0000313" key="2">
    <source>
        <dbReference type="EMBL" id="CUS46119.1"/>
    </source>
</evidence>
<sequence>MLAAAGLAVASMGVSTAAVAQNRNHDRDGYRDGHRDRGGYRDRRHYDRGRHNGYDRRHYDRRHYGWNRHCRTVWRYGHRVRVCR</sequence>
<dbReference type="EMBL" id="CZQE01000340">
    <property type="protein sequence ID" value="CUS46119.1"/>
    <property type="molecule type" value="Genomic_DNA"/>
</dbReference>